<dbReference type="Proteomes" id="UP000076632">
    <property type="component" value="Unassembled WGS sequence"/>
</dbReference>
<feature type="compositionally biased region" description="Low complexity" evidence="1">
    <location>
        <begin position="346"/>
        <end position="357"/>
    </location>
</feature>
<feature type="region of interest" description="Disordered" evidence="1">
    <location>
        <begin position="218"/>
        <end position="522"/>
    </location>
</feature>
<evidence type="ECO:0000313" key="2">
    <source>
        <dbReference type="EMBL" id="KZF25897.1"/>
    </source>
</evidence>
<keyword evidence="3" id="KW-1185">Reference proteome</keyword>
<proteinExistence type="predicted"/>
<evidence type="ECO:0000313" key="3">
    <source>
        <dbReference type="Proteomes" id="UP000076632"/>
    </source>
</evidence>
<reference evidence="2 3" key="1">
    <citation type="journal article" date="2016" name="Fungal Biol.">
        <title>The genome of Xylona heveae provides a window into fungal endophytism.</title>
        <authorList>
            <person name="Gazis R."/>
            <person name="Kuo A."/>
            <person name="Riley R."/>
            <person name="LaButti K."/>
            <person name="Lipzen A."/>
            <person name="Lin J."/>
            <person name="Amirebrahimi M."/>
            <person name="Hesse C.N."/>
            <person name="Spatafora J.W."/>
            <person name="Henrissat B."/>
            <person name="Hainaut M."/>
            <person name="Grigoriev I.V."/>
            <person name="Hibbett D.S."/>
        </authorList>
    </citation>
    <scope>NUCLEOTIDE SEQUENCE [LARGE SCALE GENOMIC DNA]</scope>
    <source>
        <strain evidence="2 3">TC161</strain>
    </source>
</reference>
<sequence length="543" mass="59108">MPAPSSPTSLLWAHKFRLSLAAFSERLARLEASTVEKNAALTSTTAAASSAATDATSLAKELSAKLDTGLQGFHDTLDATQKDAAVALEACMSVLKHENETLRSRISHLEGKIERCTLASSQLEAQCRTIKTQCIQMSKDCRGRYIQAERDSPVGIAPPQVHRHLSSPNKNHSTNFCMESMQEAQEMQLVKSQEMHLVLQNNSDVMLNDDLQAGVKISAAKQRHYPTSRLRQPRLSSRSSTLSKSSNANANANPGHNVPLSQTTVSNCRITSPPQQTDSSISTASDPKPKPKPKPVTFPTSTSTDTQPDTVSERSAPLRHNLRPRRAQPERQAKLHAKRELSLKRTSSVKVTTSSKKNATLNDQCSGQDQDQIPTKIQSTIDGEHYSSPHNNPPAKAKDEMRNVTFSSRSGQPERPSVGKDVSLISSAASAGSSSSSSSRKRTRITQRGFVGEEEVEEDPEPRVVQQQQQRYRSSGVACYSSPAKERTGSSNEAKTGEDSVGNTSEVGRQNEGIASAPSSTLKRKRYILSLEEMVTAGLIQLK</sequence>
<accession>A0A165J8L7</accession>
<dbReference type="EMBL" id="KV407454">
    <property type="protein sequence ID" value="KZF25897.1"/>
    <property type="molecule type" value="Genomic_DNA"/>
</dbReference>
<gene>
    <name evidence="2" type="ORF">L228DRAFT_264337</name>
</gene>
<feature type="compositionally biased region" description="Low complexity" evidence="1">
    <location>
        <begin position="426"/>
        <end position="438"/>
    </location>
</feature>
<dbReference type="AlphaFoldDB" id="A0A165J8L7"/>
<protein>
    <submittedName>
        <fullName evidence="2">Uncharacterized protein</fullName>
    </submittedName>
</protein>
<dbReference type="InParanoid" id="A0A165J8L7"/>
<feature type="compositionally biased region" description="Polar residues" evidence="1">
    <location>
        <begin position="259"/>
        <end position="281"/>
    </location>
</feature>
<feature type="compositionally biased region" description="Low complexity" evidence="1">
    <location>
        <begin position="295"/>
        <end position="310"/>
    </location>
</feature>
<dbReference type="RefSeq" id="XP_018191452.1">
    <property type="nucleotide sequence ID" value="XM_018334563.1"/>
</dbReference>
<feature type="compositionally biased region" description="Polar residues" evidence="1">
    <location>
        <begin position="358"/>
        <end position="381"/>
    </location>
</feature>
<name>A0A165J8L7_XYLHT</name>
<organism evidence="2 3">
    <name type="scientific">Xylona heveae (strain CBS 132557 / TC161)</name>
    <dbReference type="NCBI Taxonomy" id="1328760"/>
    <lineage>
        <taxon>Eukaryota</taxon>
        <taxon>Fungi</taxon>
        <taxon>Dikarya</taxon>
        <taxon>Ascomycota</taxon>
        <taxon>Pezizomycotina</taxon>
        <taxon>Xylonomycetes</taxon>
        <taxon>Xylonales</taxon>
        <taxon>Xylonaceae</taxon>
        <taxon>Xylona</taxon>
    </lineage>
</organism>
<dbReference type="GeneID" id="28899700"/>
<feature type="compositionally biased region" description="Basic and acidic residues" evidence="1">
    <location>
        <begin position="327"/>
        <end position="343"/>
    </location>
</feature>
<evidence type="ECO:0000256" key="1">
    <source>
        <dbReference type="SAM" id="MobiDB-lite"/>
    </source>
</evidence>
<feature type="compositionally biased region" description="Low complexity" evidence="1">
    <location>
        <begin position="227"/>
        <end position="254"/>
    </location>
</feature>